<proteinExistence type="predicted"/>
<feature type="coiled-coil region" evidence="1">
    <location>
        <begin position="71"/>
        <end position="139"/>
    </location>
</feature>
<evidence type="ECO:0000313" key="4">
    <source>
        <dbReference type="Proteomes" id="UP001642464"/>
    </source>
</evidence>
<sequence>MARRRPEPGEDFEEFVVSPHRCSSEPQLRRWDFSSPTSTPFAGDERSQFFFYSDEEPESPSQALSAMVERLYDEELRKREERRLAREMEREQELAREAPFAPNVRPRRCTEVHGTERHLILYEQRLDIAKRRRDLQEQKLRSEREYLDRHSVHRARSPRSPQANDYAVYQRLHEEAEIKRQRLKMQEAHRSPSSPKVGRASSMTSLRLYQRASEAAERRQKLQEQKLKEEKEYFAARSVHRARAQAQANPARISQRLHEEAQLKRHRLSERMREKDAKESELLASPTRRLAKDPAVTQRLFSARPKIHEAPFSFRAAIAPGESPKAMYEATRVPLMPHEVPSFSEQMRQASAVGGASVAQIDEARPQEEQEEASMAGPTADQIKAFCASAEALVAWEVKEPKPQVEVISLATPTGEEEQVFTGWMETSGEEVQAAQAPAERSQPTKVFATESKSTEALVSATPDIQDAALLPKEAEVSVPTAEDIKAFCESTKALVASVDATQEPKGTRRISLELDECF</sequence>
<protein>
    <submittedName>
        <fullName evidence="3">Uncharacterized protein</fullName>
    </submittedName>
</protein>
<organism evidence="3 4">
    <name type="scientific">Durusdinium trenchii</name>
    <dbReference type="NCBI Taxonomy" id="1381693"/>
    <lineage>
        <taxon>Eukaryota</taxon>
        <taxon>Sar</taxon>
        <taxon>Alveolata</taxon>
        <taxon>Dinophyceae</taxon>
        <taxon>Suessiales</taxon>
        <taxon>Symbiodiniaceae</taxon>
        <taxon>Durusdinium</taxon>
    </lineage>
</organism>
<reference evidence="3 4" key="1">
    <citation type="submission" date="2024-02" db="EMBL/GenBank/DDBJ databases">
        <authorList>
            <person name="Chen Y."/>
            <person name="Shah S."/>
            <person name="Dougan E. K."/>
            <person name="Thang M."/>
            <person name="Chan C."/>
        </authorList>
    </citation>
    <scope>NUCLEOTIDE SEQUENCE [LARGE SCALE GENOMIC DNA]</scope>
</reference>
<evidence type="ECO:0000313" key="3">
    <source>
        <dbReference type="EMBL" id="CAK9029736.1"/>
    </source>
</evidence>
<gene>
    <name evidence="3" type="ORF">SCF082_LOCUS18923</name>
</gene>
<evidence type="ECO:0000256" key="1">
    <source>
        <dbReference type="SAM" id="Coils"/>
    </source>
</evidence>
<feature type="region of interest" description="Disordered" evidence="2">
    <location>
        <begin position="182"/>
        <end position="204"/>
    </location>
</feature>
<name>A0ABP0KT23_9DINO</name>
<dbReference type="EMBL" id="CAXAMM010012780">
    <property type="protein sequence ID" value="CAK9029736.1"/>
    <property type="molecule type" value="Genomic_DNA"/>
</dbReference>
<comment type="caution">
    <text evidence="3">The sequence shown here is derived from an EMBL/GenBank/DDBJ whole genome shotgun (WGS) entry which is preliminary data.</text>
</comment>
<evidence type="ECO:0000256" key="2">
    <source>
        <dbReference type="SAM" id="MobiDB-lite"/>
    </source>
</evidence>
<dbReference type="Proteomes" id="UP001642464">
    <property type="component" value="Unassembled WGS sequence"/>
</dbReference>
<accession>A0ABP0KT23</accession>
<keyword evidence="4" id="KW-1185">Reference proteome</keyword>
<keyword evidence="1" id="KW-0175">Coiled coil</keyword>